<dbReference type="GeneTree" id="ENSGT01030000234799"/>
<dbReference type="InterPro" id="IPR036058">
    <property type="entry name" value="Kazal_dom_sf"/>
</dbReference>
<name>A0A8C6KNS7_NOTFU</name>
<evidence type="ECO:0000256" key="2">
    <source>
        <dbReference type="ARBA" id="ARBA00022900"/>
    </source>
</evidence>
<protein>
    <recommendedName>
        <fullName evidence="4">Kazal-like domain-containing protein</fullName>
    </recommendedName>
</protein>
<keyword evidence="3" id="KW-1015">Disulfide bond</keyword>
<reference evidence="5" key="2">
    <citation type="submission" date="2025-08" db="UniProtKB">
        <authorList>
            <consortium name="Ensembl"/>
        </authorList>
    </citation>
    <scope>IDENTIFICATION</scope>
</reference>
<dbReference type="InterPro" id="IPR001239">
    <property type="entry name" value="Prot_inh_Kazal-m"/>
</dbReference>
<dbReference type="SUPFAM" id="SSF100895">
    <property type="entry name" value="Kazal-type serine protease inhibitors"/>
    <property type="match status" value="1"/>
</dbReference>
<keyword evidence="2" id="KW-0722">Serine protease inhibitor</keyword>
<feature type="domain" description="Kazal-like" evidence="4">
    <location>
        <begin position="6"/>
        <end position="46"/>
    </location>
</feature>
<dbReference type="GO" id="GO:0004867">
    <property type="term" value="F:serine-type endopeptidase inhibitor activity"/>
    <property type="evidence" value="ECO:0007669"/>
    <property type="project" value="UniProtKB-KW"/>
</dbReference>
<evidence type="ECO:0000256" key="3">
    <source>
        <dbReference type="ARBA" id="ARBA00023157"/>
    </source>
</evidence>
<organism evidence="5 6">
    <name type="scientific">Nothobranchius furzeri</name>
    <name type="common">Turquoise killifish</name>
    <dbReference type="NCBI Taxonomy" id="105023"/>
    <lineage>
        <taxon>Eukaryota</taxon>
        <taxon>Metazoa</taxon>
        <taxon>Chordata</taxon>
        <taxon>Craniata</taxon>
        <taxon>Vertebrata</taxon>
        <taxon>Euteleostomi</taxon>
        <taxon>Actinopterygii</taxon>
        <taxon>Neopterygii</taxon>
        <taxon>Teleostei</taxon>
        <taxon>Neoteleostei</taxon>
        <taxon>Acanthomorphata</taxon>
        <taxon>Ovalentaria</taxon>
        <taxon>Atherinomorphae</taxon>
        <taxon>Cyprinodontiformes</taxon>
        <taxon>Nothobranchiidae</taxon>
        <taxon>Nothobranchius</taxon>
    </lineage>
</organism>
<evidence type="ECO:0000256" key="1">
    <source>
        <dbReference type="ARBA" id="ARBA00022690"/>
    </source>
</evidence>
<accession>A0A8C6KNS7</accession>
<keyword evidence="1" id="KW-0646">Protease inhibitor</keyword>
<reference evidence="5" key="3">
    <citation type="submission" date="2025-09" db="UniProtKB">
        <authorList>
            <consortium name="Ensembl"/>
        </authorList>
    </citation>
    <scope>IDENTIFICATION</scope>
</reference>
<evidence type="ECO:0000313" key="6">
    <source>
        <dbReference type="Proteomes" id="UP000694548"/>
    </source>
</evidence>
<keyword evidence="6" id="KW-1185">Reference proteome</keyword>
<dbReference type="Pfam" id="PF00050">
    <property type="entry name" value="Kazal_1"/>
    <property type="match status" value="1"/>
</dbReference>
<proteinExistence type="predicted"/>
<dbReference type="PRINTS" id="PR00290">
    <property type="entry name" value="KAZALINHBTR"/>
</dbReference>
<reference evidence="5" key="1">
    <citation type="submission" date="2014-08" db="EMBL/GenBank/DDBJ databases">
        <authorList>
            <person name="Senf B."/>
            <person name="Petzold A."/>
            <person name="Downie B.R."/>
            <person name="Koch P."/>
            <person name="Platzer M."/>
        </authorList>
    </citation>
    <scope>NUCLEOTIDE SEQUENCE [LARGE SCALE GENOMIC DNA]</scope>
    <source>
        <strain evidence="5">GRZ</strain>
    </source>
</reference>
<dbReference type="Proteomes" id="UP000694548">
    <property type="component" value="Chromosome sgr01"/>
</dbReference>
<evidence type="ECO:0000259" key="4">
    <source>
        <dbReference type="PROSITE" id="PS51465"/>
    </source>
</evidence>
<dbReference type="PROSITE" id="PS51465">
    <property type="entry name" value="KAZAL_2"/>
    <property type="match status" value="1"/>
</dbReference>
<sequence>EDKSRVYRKPSCLGMSPTQACPLVYSPVCGSNGITYPNECSLCVRL</sequence>
<dbReference type="Ensembl" id="ENSNFUT00015005494.1">
    <property type="protein sequence ID" value="ENSNFUP00015005210.1"/>
    <property type="gene ID" value="ENSNFUG00015002606.1"/>
</dbReference>
<evidence type="ECO:0000313" key="5">
    <source>
        <dbReference type="Ensembl" id="ENSNFUP00015005210.1"/>
    </source>
</evidence>
<dbReference type="InterPro" id="IPR002350">
    <property type="entry name" value="Kazal_dom"/>
</dbReference>
<dbReference type="Gene3D" id="3.30.60.30">
    <property type="match status" value="1"/>
</dbReference>
<dbReference type="PROSITE" id="PS00282">
    <property type="entry name" value="KAZAL_1"/>
    <property type="match status" value="1"/>
</dbReference>
<dbReference type="AlphaFoldDB" id="A0A8C6KNS7"/>